<dbReference type="GO" id="GO:0043565">
    <property type="term" value="F:sequence-specific DNA binding"/>
    <property type="evidence" value="ECO:0007669"/>
    <property type="project" value="InterPro"/>
</dbReference>
<evidence type="ECO:0000256" key="1">
    <source>
        <dbReference type="ARBA" id="ARBA00022741"/>
    </source>
</evidence>
<keyword evidence="3" id="KW-0902">Two-component regulatory system</keyword>
<dbReference type="Gene3D" id="3.30.450.40">
    <property type="match status" value="1"/>
</dbReference>
<keyword evidence="5" id="KW-0238">DNA-binding</keyword>
<evidence type="ECO:0000256" key="5">
    <source>
        <dbReference type="ARBA" id="ARBA00023125"/>
    </source>
</evidence>
<dbReference type="Proteomes" id="UP000184485">
    <property type="component" value="Unassembled WGS sequence"/>
</dbReference>
<dbReference type="InterPro" id="IPR058031">
    <property type="entry name" value="AAA_lid_NorR"/>
</dbReference>
<evidence type="ECO:0000256" key="2">
    <source>
        <dbReference type="ARBA" id="ARBA00022840"/>
    </source>
</evidence>
<dbReference type="InterPro" id="IPR025662">
    <property type="entry name" value="Sigma_54_int_dom_ATP-bd_1"/>
</dbReference>
<sequence>MAQSVAGDTVEAARRRFFLEGGSPEGLVAAPILRSWQRCSSNGLDVGDRPQLEPMSSTALREEQERHDLLRRITRPEMMALRQEAKLTDSVVILTDGQGLVLEMAGNPEFAGRASRVALRPGVAWNEAAIGTNAIGTALVERRPIGVHGGEHFFEPHRILTCAAAPIFDPRGELAGVLDMSSHASIRHVHALGLVRIAVEQIEHRLFERDFAGCSVLRFHEEAELVGTAREAVLVFEGDRLVGANRRGLGLLKLDWSALDSVRLPELFEGVDVSDEIKALRSRTGSILHGRLAPPSQVASRPAATPARGRSEAREPVFDAATSAALERAVRLVEADVPVLVHGETGAGKEVFARRVHAGSRRGSGPFIAVNCAALPDSLIEAELFGYEEGAFTGARRQGQSGLLRQADGGILFLDEIGDMPLAAQGRLLRVLQERQVVPLGGGTPVAVDFALLCATHRPLAALVESGGFRSDLYFRIAQYVVELPALREIADREALVRRVWSGLGGDEAGVRLTDETLAALAAYDWPGNFRQLSGMLKALIALAEPGKPLPLAALPAEILHHRPLVGAQVSQRSEAQVPADGSLSALTREAMARAVEDCGGNLSRAARKLGIDRSTLYRRLIWKSGGPETRHSP</sequence>
<keyword evidence="1" id="KW-0547">Nucleotide-binding</keyword>
<dbReference type="Gene3D" id="3.40.50.300">
    <property type="entry name" value="P-loop containing nucleotide triphosphate hydrolases"/>
    <property type="match status" value="1"/>
</dbReference>
<feature type="domain" description="Sigma-54 factor interaction" evidence="9">
    <location>
        <begin position="307"/>
        <end position="542"/>
    </location>
</feature>
<accession>A0A1M4X3E5</accession>
<protein>
    <submittedName>
        <fullName evidence="10">Transcriptional regulator of acetoin/glycerol metabolism</fullName>
    </submittedName>
</protein>
<keyword evidence="4" id="KW-0805">Transcription regulation</keyword>
<dbReference type="SUPFAM" id="SSF55781">
    <property type="entry name" value="GAF domain-like"/>
    <property type="match status" value="1"/>
</dbReference>
<dbReference type="STRING" id="1122133.SAMN02745157_1135"/>
<keyword evidence="2" id="KW-0067">ATP-binding</keyword>
<dbReference type="PROSITE" id="PS50045">
    <property type="entry name" value="SIGMA54_INTERACT_4"/>
    <property type="match status" value="1"/>
</dbReference>
<dbReference type="InterPro" id="IPR003018">
    <property type="entry name" value="GAF"/>
</dbReference>
<dbReference type="InterPro" id="IPR009057">
    <property type="entry name" value="Homeodomain-like_sf"/>
</dbReference>
<dbReference type="GO" id="GO:0000160">
    <property type="term" value="P:phosphorelay signal transduction system"/>
    <property type="evidence" value="ECO:0007669"/>
    <property type="project" value="UniProtKB-KW"/>
</dbReference>
<evidence type="ECO:0000259" key="9">
    <source>
        <dbReference type="PROSITE" id="PS50045"/>
    </source>
</evidence>
<evidence type="ECO:0000313" key="10">
    <source>
        <dbReference type="EMBL" id="SHE87957.1"/>
    </source>
</evidence>
<evidence type="ECO:0000313" key="11">
    <source>
        <dbReference type="Proteomes" id="UP000184485"/>
    </source>
</evidence>
<dbReference type="InterPro" id="IPR002197">
    <property type="entry name" value="HTH_Fis"/>
</dbReference>
<evidence type="ECO:0000256" key="6">
    <source>
        <dbReference type="ARBA" id="ARBA00023159"/>
    </source>
</evidence>
<dbReference type="InterPro" id="IPR029016">
    <property type="entry name" value="GAF-like_dom_sf"/>
</dbReference>
<dbReference type="CDD" id="cd00009">
    <property type="entry name" value="AAA"/>
    <property type="match status" value="1"/>
</dbReference>
<evidence type="ECO:0000256" key="3">
    <source>
        <dbReference type="ARBA" id="ARBA00023012"/>
    </source>
</evidence>
<dbReference type="GO" id="GO:0006355">
    <property type="term" value="P:regulation of DNA-templated transcription"/>
    <property type="evidence" value="ECO:0007669"/>
    <property type="project" value="InterPro"/>
</dbReference>
<dbReference type="RefSeq" id="WP_073051741.1">
    <property type="nucleotide sequence ID" value="NZ_FQUP01000001.1"/>
</dbReference>
<dbReference type="PANTHER" id="PTHR32071">
    <property type="entry name" value="TRANSCRIPTIONAL REGULATORY PROTEIN"/>
    <property type="match status" value="1"/>
</dbReference>
<reference evidence="10 11" key="1">
    <citation type="submission" date="2016-11" db="EMBL/GenBank/DDBJ databases">
        <authorList>
            <person name="Jaros S."/>
            <person name="Januszkiewicz K."/>
            <person name="Wedrychowicz H."/>
        </authorList>
    </citation>
    <scope>NUCLEOTIDE SEQUENCE [LARGE SCALE GENOMIC DNA]</scope>
    <source>
        <strain evidence="10 11">DSM 19436</strain>
    </source>
</reference>
<organism evidence="10 11">
    <name type="scientific">Kaistia soli DSM 19436</name>
    <dbReference type="NCBI Taxonomy" id="1122133"/>
    <lineage>
        <taxon>Bacteria</taxon>
        <taxon>Pseudomonadati</taxon>
        <taxon>Pseudomonadota</taxon>
        <taxon>Alphaproteobacteria</taxon>
        <taxon>Hyphomicrobiales</taxon>
        <taxon>Kaistiaceae</taxon>
        <taxon>Kaistia</taxon>
    </lineage>
</organism>
<dbReference type="SMART" id="SM00382">
    <property type="entry name" value="AAA"/>
    <property type="match status" value="1"/>
</dbReference>
<gene>
    <name evidence="10" type="ORF">SAMN02745157_1135</name>
</gene>
<keyword evidence="11" id="KW-1185">Reference proteome</keyword>
<dbReference type="GO" id="GO:0005524">
    <property type="term" value="F:ATP binding"/>
    <property type="evidence" value="ECO:0007669"/>
    <property type="project" value="UniProtKB-KW"/>
</dbReference>
<dbReference type="InterPro" id="IPR003593">
    <property type="entry name" value="AAA+_ATPase"/>
</dbReference>
<dbReference type="Pfam" id="PF25601">
    <property type="entry name" value="AAA_lid_14"/>
    <property type="match status" value="1"/>
</dbReference>
<evidence type="ECO:0000256" key="7">
    <source>
        <dbReference type="ARBA" id="ARBA00023163"/>
    </source>
</evidence>
<dbReference type="InterPro" id="IPR027417">
    <property type="entry name" value="P-loop_NTPase"/>
</dbReference>
<feature type="region of interest" description="Disordered" evidence="8">
    <location>
        <begin position="292"/>
        <end position="316"/>
    </location>
</feature>
<dbReference type="PROSITE" id="PS00676">
    <property type="entry name" value="SIGMA54_INTERACT_2"/>
    <property type="match status" value="1"/>
</dbReference>
<dbReference type="SUPFAM" id="SSF52540">
    <property type="entry name" value="P-loop containing nucleoside triphosphate hydrolases"/>
    <property type="match status" value="1"/>
</dbReference>
<dbReference type="Pfam" id="PF01590">
    <property type="entry name" value="GAF"/>
    <property type="match status" value="1"/>
</dbReference>
<dbReference type="AlphaFoldDB" id="A0A1M4X3E5"/>
<evidence type="ECO:0000256" key="8">
    <source>
        <dbReference type="SAM" id="MobiDB-lite"/>
    </source>
</evidence>
<keyword evidence="7" id="KW-0804">Transcription</keyword>
<dbReference type="InterPro" id="IPR025943">
    <property type="entry name" value="Sigma_54_int_dom_ATP-bd_2"/>
</dbReference>
<dbReference type="FunFam" id="3.40.50.300:FF:000006">
    <property type="entry name" value="DNA-binding transcriptional regulator NtrC"/>
    <property type="match status" value="1"/>
</dbReference>
<dbReference type="OrthoDB" id="9762726at2"/>
<dbReference type="SUPFAM" id="SSF46689">
    <property type="entry name" value="Homeodomain-like"/>
    <property type="match status" value="1"/>
</dbReference>
<proteinExistence type="predicted"/>
<evidence type="ECO:0000256" key="4">
    <source>
        <dbReference type="ARBA" id="ARBA00023015"/>
    </source>
</evidence>
<name>A0A1M4X3E5_9HYPH</name>
<dbReference type="Pfam" id="PF00158">
    <property type="entry name" value="Sigma54_activat"/>
    <property type="match status" value="1"/>
</dbReference>
<dbReference type="PANTHER" id="PTHR32071:SF77">
    <property type="entry name" value="TRANSCRIPTIONAL REGULATORY PROTEIN"/>
    <property type="match status" value="1"/>
</dbReference>
<dbReference type="PROSITE" id="PS00675">
    <property type="entry name" value="SIGMA54_INTERACT_1"/>
    <property type="match status" value="1"/>
</dbReference>
<dbReference type="Gene3D" id="1.10.8.60">
    <property type="match status" value="1"/>
</dbReference>
<dbReference type="EMBL" id="FQUP01000001">
    <property type="protein sequence ID" value="SHE87957.1"/>
    <property type="molecule type" value="Genomic_DNA"/>
</dbReference>
<dbReference type="InterPro" id="IPR002078">
    <property type="entry name" value="Sigma_54_int"/>
</dbReference>
<dbReference type="Gene3D" id="1.10.10.60">
    <property type="entry name" value="Homeodomain-like"/>
    <property type="match status" value="1"/>
</dbReference>
<dbReference type="Pfam" id="PF02954">
    <property type="entry name" value="HTH_8"/>
    <property type="match status" value="1"/>
</dbReference>
<keyword evidence="6" id="KW-0010">Activator</keyword>